<dbReference type="Pfam" id="PF01740">
    <property type="entry name" value="STAS"/>
    <property type="match status" value="1"/>
</dbReference>
<keyword evidence="3" id="KW-1185">Reference proteome</keyword>
<dbReference type="OrthoDB" id="667243at2"/>
<dbReference type="InterPro" id="IPR036513">
    <property type="entry name" value="STAS_dom_sf"/>
</dbReference>
<evidence type="ECO:0000313" key="3">
    <source>
        <dbReference type="Proteomes" id="UP000244450"/>
    </source>
</evidence>
<dbReference type="AlphaFoldDB" id="A0A2T7BP91"/>
<sequence length="131" mass="14342">MKFKIDTKEKLVIFSPETTAMDAILADELRQLALENPAYVDQNLVLDLHSVTSASPEGVEAILAVYQHAYAHAHSCCLTGVTPAIAAQLQAAHAEFLNITPTLSEAIDIVMMEELERELSWEDDDTAASDE</sequence>
<dbReference type="Proteomes" id="UP000244450">
    <property type="component" value="Unassembled WGS sequence"/>
</dbReference>
<gene>
    <name evidence="2" type="ORF">DCC81_08600</name>
</gene>
<evidence type="ECO:0000313" key="2">
    <source>
        <dbReference type="EMBL" id="PUZ29493.1"/>
    </source>
</evidence>
<accession>A0A2T7BP91</accession>
<name>A0A2T7BP91_9BACT</name>
<feature type="domain" description="STAS" evidence="1">
    <location>
        <begin position="20"/>
        <end position="106"/>
    </location>
</feature>
<reference evidence="2 3" key="1">
    <citation type="submission" date="2018-04" db="EMBL/GenBank/DDBJ databases">
        <title>Chitinophaga fuyangensis sp. nov., isolated from soil in a chemical factory.</title>
        <authorList>
            <person name="Chen K."/>
        </authorList>
    </citation>
    <scope>NUCLEOTIDE SEQUENCE [LARGE SCALE GENOMIC DNA]</scope>
    <source>
        <strain evidence="2 3">LY-1</strain>
    </source>
</reference>
<organism evidence="2 3">
    <name type="scientific">Chitinophaga parva</name>
    <dbReference type="NCBI Taxonomy" id="2169414"/>
    <lineage>
        <taxon>Bacteria</taxon>
        <taxon>Pseudomonadati</taxon>
        <taxon>Bacteroidota</taxon>
        <taxon>Chitinophagia</taxon>
        <taxon>Chitinophagales</taxon>
        <taxon>Chitinophagaceae</taxon>
        <taxon>Chitinophaga</taxon>
    </lineage>
</organism>
<dbReference type="InterPro" id="IPR002645">
    <property type="entry name" value="STAS_dom"/>
</dbReference>
<protein>
    <recommendedName>
        <fullName evidence="1">STAS domain-containing protein</fullName>
    </recommendedName>
</protein>
<comment type="caution">
    <text evidence="2">The sequence shown here is derived from an EMBL/GenBank/DDBJ whole genome shotgun (WGS) entry which is preliminary data.</text>
</comment>
<dbReference type="EMBL" id="QCYK01000001">
    <property type="protein sequence ID" value="PUZ29493.1"/>
    <property type="molecule type" value="Genomic_DNA"/>
</dbReference>
<evidence type="ECO:0000259" key="1">
    <source>
        <dbReference type="Pfam" id="PF01740"/>
    </source>
</evidence>
<dbReference type="Gene3D" id="3.30.750.24">
    <property type="entry name" value="STAS domain"/>
    <property type="match status" value="1"/>
</dbReference>
<dbReference type="RefSeq" id="WP_108686130.1">
    <property type="nucleotide sequence ID" value="NZ_QCYK01000001.1"/>
</dbReference>
<proteinExistence type="predicted"/>
<dbReference type="SUPFAM" id="SSF52091">
    <property type="entry name" value="SpoIIaa-like"/>
    <property type="match status" value="1"/>
</dbReference>